<evidence type="ECO:0000313" key="1">
    <source>
        <dbReference type="EMBL" id="PLW31330.1"/>
    </source>
</evidence>
<dbReference type="EMBL" id="PGCJ01000351">
    <property type="protein sequence ID" value="PLW31330.1"/>
    <property type="molecule type" value="Genomic_DNA"/>
</dbReference>
<dbReference type="Proteomes" id="UP000235388">
    <property type="component" value="Unassembled WGS sequence"/>
</dbReference>
<name>A0A2N5U0Q8_9BASI</name>
<reference evidence="1 2" key="1">
    <citation type="submission" date="2017-11" db="EMBL/GenBank/DDBJ databases">
        <title>De novo assembly and phasing of dikaryotic genomes from two isolates of Puccinia coronata f. sp. avenae, the causal agent of oat crown rust.</title>
        <authorList>
            <person name="Miller M.E."/>
            <person name="Zhang Y."/>
            <person name="Omidvar V."/>
            <person name="Sperschneider J."/>
            <person name="Schwessinger B."/>
            <person name="Raley C."/>
            <person name="Palmer J.M."/>
            <person name="Garnica D."/>
            <person name="Upadhyaya N."/>
            <person name="Rathjen J."/>
            <person name="Taylor J.M."/>
            <person name="Park R.F."/>
            <person name="Dodds P.N."/>
            <person name="Hirsch C.D."/>
            <person name="Kianian S.F."/>
            <person name="Figueroa M."/>
        </authorList>
    </citation>
    <scope>NUCLEOTIDE SEQUENCE [LARGE SCALE GENOMIC DNA]</scope>
    <source>
        <strain evidence="1">12NC29</strain>
    </source>
</reference>
<protein>
    <submittedName>
        <fullName evidence="1">Uncharacterized protein</fullName>
    </submittedName>
</protein>
<accession>A0A2N5U0Q8</accession>
<sequence>MPHAVCTPTNGVRTAGLACGPAGQACTASTPVRPGSRQPLKLRGLREPLGALIRVPNGTLIRVPNGTLIRVPLGTLIRVPLGTLIRVPFGTLIRVPSGTLIKVPSGTLIRVPLGTLIRAPRGSHKPLNLRSLREPGRTGVPAVQACPEGVQGLHALRTGVHGQHACPAGPHAKPAVLTPFVGVQTACGMRGFARLVGKACSPRTPFFRRLGGVRTPFGRAAIKPQVLPL</sequence>
<keyword evidence="2" id="KW-1185">Reference proteome</keyword>
<comment type="caution">
    <text evidence="1">The sequence shown here is derived from an EMBL/GenBank/DDBJ whole genome shotgun (WGS) entry which is preliminary data.</text>
</comment>
<evidence type="ECO:0000313" key="2">
    <source>
        <dbReference type="Proteomes" id="UP000235388"/>
    </source>
</evidence>
<gene>
    <name evidence="1" type="ORF">PCANC_19618</name>
</gene>
<dbReference type="OrthoDB" id="10041238at2759"/>
<organism evidence="1 2">
    <name type="scientific">Puccinia coronata f. sp. avenae</name>
    <dbReference type="NCBI Taxonomy" id="200324"/>
    <lineage>
        <taxon>Eukaryota</taxon>
        <taxon>Fungi</taxon>
        <taxon>Dikarya</taxon>
        <taxon>Basidiomycota</taxon>
        <taxon>Pucciniomycotina</taxon>
        <taxon>Pucciniomycetes</taxon>
        <taxon>Pucciniales</taxon>
        <taxon>Pucciniaceae</taxon>
        <taxon>Puccinia</taxon>
    </lineage>
</organism>
<proteinExistence type="predicted"/>
<dbReference type="AlphaFoldDB" id="A0A2N5U0Q8"/>